<proteinExistence type="predicted"/>
<dbReference type="AlphaFoldDB" id="A0A0E9P9T9"/>
<protein>
    <submittedName>
        <fullName evidence="1">Uncharacterized protein</fullName>
    </submittedName>
</protein>
<reference evidence="1" key="1">
    <citation type="submission" date="2014-11" db="EMBL/GenBank/DDBJ databases">
        <authorList>
            <person name="Amaro Gonzalez C."/>
        </authorList>
    </citation>
    <scope>NUCLEOTIDE SEQUENCE</scope>
</reference>
<organism evidence="1">
    <name type="scientific">Anguilla anguilla</name>
    <name type="common">European freshwater eel</name>
    <name type="synonym">Muraena anguilla</name>
    <dbReference type="NCBI Taxonomy" id="7936"/>
    <lineage>
        <taxon>Eukaryota</taxon>
        <taxon>Metazoa</taxon>
        <taxon>Chordata</taxon>
        <taxon>Craniata</taxon>
        <taxon>Vertebrata</taxon>
        <taxon>Euteleostomi</taxon>
        <taxon>Actinopterygii</taxon>
        <taxon>Neopterygii</taxon>
        <taxon>Teleostei</taxon>
        <taxon>Anguilliformes</taxon>
        <taxon>Anguillidae</taxon>
        <taxon>Anguilla</taxon>
    </lineage>
</organism>
<sequence>MSQSEILLGQSLKACTVDVWPNHSICMSN</sequence>
<name>A0A0E9P9T9_ANGAN</name>
<dbReference type="EMBL" id="GBXM01107545">
    <property type="protein sequence ID" value="JAH01032.1"/>
    <property type="molecule type" value="Transcribed_RNA"/>
</dbReference>
<accession>A0A0E9P9T9</accession>
<evidence type="ECO:0000313" key="1">
    <source>
        <dbReference type="EMBL" id="JAH01032.1"/>
    </source>
</evidence>
<reference evidence="1" key="2">
    <citation type="journal article" date="2015" name="Fish Shellfish Immunol.">
        <title>Early steps in the European eel (Anguilla anguilla)-Vibrio vulnificus interaction in the gills: Role of the RtxA13 toxin.</title>
        <authorList>
            <person name="Callol A."/>
            <person name="Pajuelo D."/>
            <person name="Ebbesson L."/>
            <person name="Teles M."/>
            <person name="MacKenzie S."/>
            <person name="Amaro C."/>
        </authorList>
    </citation>
    <scope>NUCLEOTIDE SEQUENCE</scope>
</reference>